<evidence type="ECO:0000256" key="1">
    <source>
        <dbReference type="SAM" id="MobiDB-lite"/>
    </source>
</evidence>
<feature type="region of interest" description="Disordered" evidence="1">
    <location>
        <begin position="1"/>
        <end position="41"/>
    </location>
</feature>
<gene>
    <name evidence="2" type="ORF">niasHS_011438</name>
</gene>
<protein>
    <submittedName>
        <fullName evidence="2">Uncharacterized protein</fullName>
    </submittedName>
</protein>
<comment type="caution">
    <text evidence="2">The sequence shown here is derived from an EMBL/GenBank/DDBJ whole genome shotgun (WGS) entry which is preliminary data.</text>
</comment>
<reference evidence="2 3" key="1">
    <citation type="submission" date="2024-10" db="EMBL/GenBank/DDBJ databases">
        <authorList>
            <person name="Kim D."/>
        </authorList>
    </citation>
    <scope>NUCLEOTIDE SEQUENCE [LARGE SCALE GENOMIC DNA]</scope>
    <source>
        <strain evidence="2">Taebaek</strain>
    </source>
</reference>
<dbReference type="Proteomes" id="UP001620645">
    <property type="component" value="Unassembled WGS sequence"/>
</dbReference>
<keyword evidence="3" id="KW-1185">Reference proteome</keyword>
<evidence type="ECO:0000313" key="3">
    <source>
        <dbReference type="Proteomes" id="UP001620645"/>
    </source>
</evidence>
<accession>A0ABD2IUR6</accession>
<proteinExistence type="predicted"/>
<organism evidence="2 3">
    <name type="scientific">Heterodera schachtii</name>
    <name type="common">Sugarbeet cyst nematode worm</name>
    <name type="synonym">Tylenchus schachtii</name>
    <dbReference type="NCBI Taxonomy" id="97005"/>
    <lineage>
        <taxon>Eukaryota</taxon>
        <taxon>Metazoa</taxon>
        <taxon>Ecdysozoa</taxon>
        <taxon>Nematoda</taxon>
        <taxon>Chromadorea</taxon>
        <taxon>Rhabditida</taxon>
        <taxon>Tylenchina</taxon>
        <taxon>Tylenchomorpha</taxon>
        <taxon>Tylenchoidea</taxon>
        <taxon>Heteroderidae</taxon>
        <taxon>Heteroderinae</taxon>
        <taxon>Heterodera</taxon>
    </lineage>
</organism>
<dbReference type="EMBL" id="JBICCN010000269">
    <property type="protein sequence ID" value="KAL3081560.1"/>
    <property type="molecule type" value="Genomic_DNA"/>
</dbReference>
<sequence length="110" mass="12032">MARWISPRGTNASTRRHGARLAPPAGRRFTDLPRPPNPNRAKYNTIHTTQESSSLSSLSVRLFPHIWSGMARGSSASMCGGSAWIGNAEKRILCAGNAHELKQYVMKSAK</sequence>
<dbReference type="AlphaFoldDB" id="A0ABD2IUR6"/>
<name>A0ABD2IUR6_HETSC</name>
<evidence type="ECO:0000313" key="2">
    <source>
        <dbReference type="EMBL" id="KAL3081560.1"/>
    </source>
</evidence>